<dbReference type="Proteomes" id="UP001501116">
    <property type="component" value="Unassembled WGS sequence"/>
</dbReference>
<sequence>MGGPYAIGGAKWPGASRVIEESGELLQVLGKLIGADGATAHWDGSDLRARLVAEIADVRAALDFFIEANDLPDGEISERAACKLATYERWHSG</sequence>
<dbReference type="RefSeq" id="WP_344417639.1">
    <property type="nucleotide sequence ID" value="NZ_BAAANN010000009.1"/>
</dbReference>
<evidence type="ECO:0000313" key="2">
    <source>
        <dbReference type="Proteomes" id="UP001501116"/>
    </source>
</evidence>
<evidence type="ECO:0000313" key="1">
    <source>
        <dbReference type="EMBL" id="GAA1956552.1"/>
    </source>
</evidence>
<protein>
    <recommendedName>
        <fullName evidence="3">MazG-like nucleotide pyrophosphohydrolase family protein</fullName>
    </recommendedName>
</protein>
<organism evidence="1 2">
    <name type="scientific">Amycolatopsis minnesotensis</name>
    <dbReference type="NCBI Taxonomy" id="337894"/>
    <lineage>
        <taxon>Bacteria</taxon>
        <taxon>Bacillati</taxon>
        <taxon>Actinomycetota</taxon>
        <taxon>Actinomycetes</taxon>
        <taxon>Pseudonocardiales</taxon>
        <taxon>Pseudonocardiaceae</taxon>
        <taxon>Amycolatopsis</taxon>
    </lineage>
</organism>
<keyword evidence="2" id="KW-1185">Reference proteome</keyword>
<evidence type="ECO:0008006" key="3">
    <source>
        <dbReference type="Google" id="ProtNLM"/>
    </source>
</evidence>
<reference evidence="2" key="1">
    <citation type="journal article" date="2019" name="Int. J. Syst. Evol. Microbiol.">
        <title>The Global Catalogue of Microorganisms (GCM) 10K type strain sequencing project: providing services to taxonomists for standard genome sequencing and annotation.</title>
        <authorList>
            <consortium name="The Broad Institute Genomics Platform"/>
            <consortium name="The Broad Institute Genome Sequencing Center for Infectious Disease"/>
            <person name="Wu L."/>
            <person name="Ma J."/>
        </authorList>
    </citation>
    <scope>NUCLEOTIDE SEQUENCE [LARGE SCALE GENOMIC DNA]</scope>
    <source>
        <strain evidence="2">JCM 14545</strain>
    </source>
</reference>
<gene>
    <name evidence="1" type="ORF">GCM10009754_28170</name>
</gene>
<name>A0ABP5C2B0_9PSEU</name>
<comment type="caution">
    <text evidence="1">The sequence shown here is derived from an EMBL/GenBank/DDBJ whole genome shotgun (WGS) entry which is preliminary data.</text>
</comment>
<dbReference type="EMBL" id="BAAANN010000009">
    <property type="protein sequence ID" value="GAA1956552.1"/>
    <property type="molecule type" value="Genomic_DNA"/>
</dbReference>
<accession>A0ABP5C2B0</accession>
<proteinExistence type="predicted"/>